<gene>
    <name evidence="1" type="ORF">C7I55_01315</name>
</gene>
<protein>
    <recommendedName>
        <fullName evidence="3">STAS domain-containing protein</fullName>
    </recommendedName>
</protein>
<evidence type="ECO:0000313" key="2">
    <source>
        <dbReference type="Proteomes" id="UP000241167"/>
    </source>
</evidence>
<accession>A0A2P7QYP2</accession>
<evidence type="ECO:0000313" key="1">
    <source>
        <dbReference type="EMBL" id="PSJ43063.1"/>
    </source>
</evidence>
<evidence type="ECO:0008006" key="3">
    <source>
        <dbReference type="Google" id="ProtNLM"/>
    </source>
</evidence>
<name>A0A2P7QYP2_9SPHN</name>
<keyword evidence="2" id="KW-1185">Reference proteome</keyword>
<dbReference type="RefSeq" id="WP_106511085.1">
    <property type="nucleotide sequence ID" value="NZ_PXYI01000001.1"/>
</dbReference>
<comment type="caution">
    <text evidence="1">The sequence shown here is derived from an EMBL/GenBank/DDBJ whole genome shotgun (WGS) entry which is preliminary data.</text>
</comment>
<proteinExistence type="predicted"/>
<sequence>MSITLRDKTIHLEGRCGVEEAEILLGHLSTADVRVDLGGCEHLHAALAQLLMAAPVPITGEPGGFLGTWLLPFLSAQPNPDGNTG</sequence>
<dbReference type="Proteomes" id="UP000241167">
    <property type="component" value="Unassembled WGS sequence"/>
</dbReference>
<dbReference type="EMBL" id="PXYI01000001">
    <property type="protein sequence ID" value="PSJ43063.1"/>
    <property type="molecule type" value="Genomic_DNA"/>
</dbReference>
<dbReference type="AlphaFoldDB" id="A0A2P7QYP2"/>
<organism evidence="1 2">
    <name type="scientific">Allosphingosinicella deserti</name>
    <dbReference type="NCBI Taxonomy" id="2116704"/>
    <lineage>
        <taxon>Bacteria</taxon>
        <taxon>Pseudomonadati</taxon>
        <taxon>Pseudomonadota</taxon>
        <taxon>Alphaproteobacteria</taxon>
        <taxon>Sphingomonadales</taxon>
        <taxon>Sphingomonadaceae</taxon>
        <taxon>Allosphingosinicella</taxon>
    </lineage>
</organism>
<reference evidence="1 2" key="1">
    <citation type="submission" date="2018-03" db="EMBL/GenBank/DDBJ databases">
        <title>The draft genome of Sphingosinicella sp. GL-C-18.</title>
        <authorList>
            <person name="Liu L."/>
            <person name="Li L."/>
            <person name="Liang L."/>
            <person name="Zhang X."/>
            <person name="Wang T."/>
        </authorList>
    </citation>
    <scope>NUCLEOTIDE SEQUENCE [LARGE SCALE GENOMIC DNA]</scope>
    <source>
        <strain evidence="1 2">GL-C-18</strain>
    </source>
</reference>